<reference evidence="1" key="1">
    <citation type="submission" date="2023-03" db="EMBL/GenBank/DDBJ databases">
        <title>Complete genome of Cladonia borealis.</title>
        <authorList>
            <person name="Park H."/>
        </authorList>
    </citation>
    <scope>NUCLEOTIDE SEQUENCE</scope>
    <source>
        <strain evidence="1">ANT050790</strain>
    </source>
</reference>
<dbReference type="GO" id="GO:0005634">
    <property type="term" value="C:nucleus"/>
    <property type="evidence" value="ECO:0007669"/>
    <property type="project" value="TreeGrafter"/>
</dbReference>
<comment type="caution">
    <text evidence="1">The sequence shown here is derived from an EMBL/GenBank/DDBJ whole genome shotgun (WGS) entry which is preliminary data.</text>
</comment>
<dbReference type="InterPro" id="IPR018810">
    <property type="entry name" value="UPF0662"/>
</dbReference>
<dbReference type="Pfam" id="PF10303">
    <property type="entry name" value="DUF2408"/>
    <property type="match status" value="2"/>
</dbReference>
<keyword evidence="2" id="KW-1185">Reference proteome</keyword>
<dbReference type="AlphaFoldDB" id="A0AA39R3J1"/>
<accession>A0AA39R3J1</accession>
<organism evidence="1 2">
    <name type="scientific">Cladonia borealis</name>
    <dbReference type="NCBI Taxonomy" id="184061"/>
    <lineage>
        <taxon>Eukaryota</taxon>
        <taxon>Fungi</taxon>
        <taxon>Dikarya</taxon>
        <taxon>Ascomycota</taxon>
        <taxon>Pezizomycotina</taxon>
        <taxon>Lecanoromycetes</taxon>
        <taxon>OSLEUM clade</taxon>
        <taxon>Lecanoromycetidae</taxon>
        <taxon>Lecanorales</taxon>
        <taxon>Lecanorineae</taxon>
        <taxon>Cladoniaceae</taxon>
        <taxon>Cladonia</taxon>
    </lineage>
</organism>
<dbReference type="PANTHER" id="PTHR28086:SF1">
    <property type="entry name" value="CU(2+) SUPPRESSING AND BLEOMYCIN SENSITIVE PROTEIN 1"/>
    <property type="match status" value="1"/>
</dbReference>
<gene>
    <name evidence="1" type="ORF">JMJ35_002869</name>
</gene>
<evidence type="ECO:0000313" key="1">
    <source>
        <dbReference type="EMBL" id="KAK0514252.1"/>
    </source>
</evidence>
<proteinExistence type="predicted"/>
<sequence>MTDSPAVQAPLDPQESPILDRVLHLRDKLSLLKQDKSTYVKSHDVLRLYDEVIEQVHQLNVIREKHGKPLEQNRVDNVLDDCFQLISLFFLTIGRNNEAPAVYSMTSTIRRLLDHLKEAAFFSEKDLESASHTLDKMQETVARGKETYSPHLLTLLGHRIDTCRNILAELQDSLANMSPALTPVHERLVSILRSIAAANTRSKFPTAEVEGFREQLKEIKATMVDGKFLAEDSTTPAGQDVVVGLLERCFLWSEIVLKRKGKIDERFKPTYEKLVDIRNQLERLSLTQAWSLRETDLYNFQRQLDRVDESRVDGNFIDPTGYKADLHAQRTLLYLLRRSYAYIYGLLISSEPVSEALLPVYNQLQTLRRCLLEVKRSGGVSSPRELYPYSMKLNSIDNMRVDGKFLVGNDIPEGQASVNALLAECYDISYELRTQAEENDSD</sequence>
<evidence type="ECO:0000313" key="2">
    <source>
        <dbReference type="Proteomes" id="UP001166286"/>
    </source>
</evidence>
<name>A0AA39R3J1_9LECA</name>
<dbReference type="PANTHER" id="PTHR28086">
    <property type="entry name" value="UPF0662 PROTEIN YPL260W"/>
    <property type="match status" value="1"/>
</dbReference>
<dbReference type="Proteomes" id="UP001166286">
    <property type="component" value="Unassembled WGS sequence"/>
</dbReference>
<dbReference type="GO" id="GO:0005737">
    <property type="term" value="C:cytoplasm"/>
    <property type="evidence" value="ECO:0007669"/>
    <property type="project" value="TreeGrafter"/>
</dbReference>
<dbReference type="EMBL" id="JAFEKC020000005">
    <property type="protein sequence ID" value="KAK0514252.1"/>
    <property type="molecule type" value="Genomic_DNA"/>
</dbReference>
<protein>
    <submittedName>
        <fullName evidence="1">Uncharacterized protein</fullName>
    </submittedName>
</protein>